<dbReference type="Gene3D" id="1.20.1070.10">
    <property type="entry name" value="Rhodopsin 7-helix transmembrane proteins"/>
    <property type="match status" value="1"/>
</dbReference>
<dbReference type="Pfam" id="PF13853">
    <property type="entry name" value="7tm_4"/>
    <property type="match status" value="1"/>
</dbReference>
<keyword evidence="10" id="KW-0716">Sensory transduction</keyword>
<feature type="transmembrane region" description="Helical" evidence="10">
    <location>
        <begin position="238"/>
        <end position="261"/>
    </location>
</feature>
<evidence type="ECO:0000256" key="8">
    <source>
        <dbReference type="ARBA" id="ARBA00023224"/>
    </source>
</evidence>
<comment type="function">
    <text evidence="1">Odorant receptor.</text>
</comment>
<dbReference type="CDD" id="cd15943">
    <property type="entry name" value="7tmA_OR5AP2-like"/>
    <property type="match status" value="1"/>
</dbReference>
<feature type="transmembrane region" description="Helical" evidence="10">
    <location>
        <begin position="23"/>
        <end position="48"/>
    </location>
</feature>
<sequence length="316" mass="35764">MDKRNDTLVTEFILSGLTDGPQMKALCFVMFLLMYLVILIGNLGMIVLIRSASQLCTPMYFFLSHMSFLDLVYSSAVAPKMLLNLLTQKNNISYMGCAAQMFFFVFSASTECLLLAVMAYDRYVAICSPLLYMALMSPRVCCQLMASSYLFGFVNAMTQAFSTFRLSFCSSNIINHFFCDIPPLLALSCSDIHINKIVLSIFAMFLGLFTSAEILLSYVFIVSTILQIHSSEGKRKTFSTCASHLMAVSIFFGTTVFMYLRPSSSYFSDQDKWASMFYTVVIPMMNPLIYSLRNKEVKEALKKIQQWKLLGNFQVN</sequence>
<dbReference type="PANTHER" id="PTHR48018">
    <property type="entry name" value="OLFACTORY RECEPTOR"/>
    <property type="match status" value="1"/>
</dbReference>
<dbReference type="Proteomes" id="UP000189705">
    <property type="component" value="Unplaced"/>
</dbReference>
<proteinExistence type="inferred from homology"/>
<keyword evidence="10" id="KW-0552">Olfaction</keyword>
<feature type="transmembrane region" description="Helical" evidence="10">
    <location>
        <begin position="273"/>
        <end position="292"/>
    </location>
</feature>
<evidence type="ECO:0000313" key="12">
    <source>
        <dbReference type="Proteomes" id="UP000189705"/>
    </source>
</evidence>
<dbReference type="RefSeq" id="XP_006036130.1">
    <property type="nucleotide sequence ID" value="XM_006036068.1"/>
</dbReference>
<keyword evidence="8 9" id="KW-0807">Transducer</keyword>
<keyword evidence="3 9" id="KW-0812">Transmembrane</keyword>
<dbReference type="PRINTS" id="PR00245">
    <property type="entry name" value="OLFACTORYR"/>
</dbReference>
<evidence type="ECO:0000256" key="1">
    <source>
        <dbReference type="ARBA" id="ARBA00002936"/>
    </source>
</evidence>
<evidence type="ECO:0000256" key="9">
    <source>
        <dbReference type="RuleBase" id="RU000688"/>
    </source>
</evidence>
<keyword evidence="6 10" id="KW-0472">Membrane</keyword>
<gene>
    <name evidence="13" type="primary">LOC102382346</name>
</gene>
<dbReference type="GO" id="GO:0004930">
    <property type="term" value="F:G protein-coupled receptor activity"/>
    <property type="evidence" value="ECO:0007669"/>
    <property type="project" value="UniProtKB-KW"/>
</dbReference>
<dbReference type="AlphaFoldDB" id="A0A1U7SQL1"/>
<dbReference type="KEGG" id="asn:102382346"/>
<name>A0A1U7SQL1_ALLSI</name>
<evidence type="ECO:0000256" key="7">
    <source>
        <dbReference type="ARBA" id="ARBA00023170"/>
    </source>
</evidence>
<evidence type="ECO:0000256" key="4">
    <source>
        <dbReference type="ARBA" id="ARBA00022989"/>
    </source>
</evidence>
<dbReference type="PRINTS" id="PR00237">
    <property type="entry name" value="GPCRRHODOPSN"/>
</dbReference>
<evidence type="ECO:0000259" key="11">
    <source>
        <dbReference type="PROSITE" id="PS50262"/>
    </source>
</evidence>
<dbReference type="InterPro" id="IPR000725">
    <property type="entry name" value="Olfact_rcpt"/>
</dbReference>
<evidence type="ECO:0000256" key="5">
    <source>
        <dbReference type="ARBA" id="ARBA00023040"/>
    </source>
</evidence>
<feature type="transmembrane region" description="Helical" evidence="10">
    <location>
        <begin position="60"/>
        <end position="78"/>
    </location>
</feature>
<evidence type="ECO:0000256" key="10">
    <source>
        <dbReference type="RuleBase" id="RU363047"/>
    </source>
</evidence>
<dbReference type="InterPro" id="IPR000276">
    <property type="entry name" value="GPCR_Rhodpsn"/>
</dbReference>
<keyword evidence="5 9" id="KW-0297">G-protein coupled receptor</keyword>
<accession>A0A1U7SQL1</accession>
<dbReference type="GO" id="GO:0004984">
    <property type="term" value="F:olfactory receptor activity"/>
    <property type="evidence" value="ECO:0007669"/>
    <property type="project" value="InterPro"/>
</dbReference>
<keyword evidence="10" id="KW-1003">Cell membrane</keyword>
<comment type="similarity">
    <text evidence="9">Belongs to the G-protein coupled receptor 1 family.</text>
</comment>
<organism evidence="12 13">
    <name type="scientific">Alligator sinensis</name>
    <name type="common">Chinese alligator</name>
    <dbReference type="NCBI Taxonomy" id="38654"/>
    <lineage>
        <taxon>Eukaryota</taxon>
        <taxon>Metazoa</taxon>
        <taxon>Chordata</taxon>
        <taxon>Craniata</taxon>
        <taxon>Vertebrata</taxon>
        <taxon>Euteleostomi</taxon>
        <taxon>Archelosauria</taxon>
        <taxon>Archosauria</taxon>
        <taxon>Crocodylia</taxon>
        <taxon>Alligatoridae</taxon>
        <taxon>Alligatorinae</taxon>
        <taxon>Alligator</taxon>
    </lineage>
</organism>
<dbReference type="SUPFAM" id="SSF81321">
    <property type="entry name" value="Family A G protein-coupled receptor-like"/>
    <property type="match status" value="1"/>
</dbReference>
<feature type="transmembrane region" description="Helical" evidence="10">
    <location>
        <begin position="98"/>
        <end position="118"/>
    </location>
</feature>
<dbReference type="OrthoDB" id="9823959at2759"/>
<evidence type="ECO:0000313" key="13">
    <source>
        <dbReference type="RefSeq" id="XP_006036130.1"/>
    </source>
</evidence>
<dbReference type="GO" id="GO:0005886">
    <property type="term" value="C:plasma membrane"/>
    <property type="evidence" value="ECO:0007669"/>
    <property type="project" value="UniProtKB-SubCell"/>
</dbReference>
<feature type="transmembrane region" description="Helical" evidence="10">
    <location>
        <begin position="197"/>
        <end position="226"/>
    </location>
</feature>
<dbReference type="GeneID" id="102382346"/>
<keyword evidence="4 10" id="KW-1133">Transmembrane helix</keyword>
<dbReference type="FunFam" id="1.20.1070.10:FF:000003">
    <property type="entry name" value="Olfactory receptor"/>
    <property type="match status" value="1"/>
</dbReference>
<keyword evidence="7 9" id="KW-0675">Receptor</keyword>
<feature type="domain" description="G-protein coupled receptors family 1 profile" evidence="11">
    <location>
        <begin position="41"/>
        <end position="290"/>
    </location>
</feature>
<evidence type="ECO:0000256" key="6">
    <source>
        <dbReference type="ARBA" id="ARBA00023136"/>
    </source>
</evidence>
<keyword evidence="12" id="KW-1185">Reference proteome</keyword>
<protein>
    <recommendedName>
        <fullName evidence="10">Olfactory receptor</fullName>
    </recommendedName>
</protein>
<feature type="transmembrane region" description="Helical" evidence="10">
    <location>
        <begin position="130"/>
        <end position="151"/>
    </location>
</feature>
<dbReference type="eggNOG" id="ENOG502RF13">
    <property type="taxonomic scope" value="Eukaryota"/>
</dbReference>
<dbReference type="PROSITE" id="PS50262">
    <property type="entry name" value="G_PROTEIN_RECEP_F1_2"/>
    <property type="match status" value="1"/>
</dbReference>
<evidence type="ECO:0000256" key="2">
    <source>
        <dbReference type="ARBA" id="ARBA00004141"/>
    </source>
</evidence>
<reference evidence="13" key="1">
    <citation type="submission" date="2025-08" db="UniProtKB">
        <authorList>
            <consortium name="RefSeq"/>
        </authorList>
    </citation>
    <scope>IDENTIFICATION</scope>
</reference>
<dbReference type="PROSITE" id="PS00237">
    <property type="entry name" value="G_PROTEIN_RECEP_F1_1"/>
    <property type="match status" value="1"/>
</dbReference>
<dbReference type="InterPro" id="IPR017452">
    <property type="entry name" value="GPCR_Rhodpsn_7TM"/>
</dbReference>
<evidence type="ECO:0000256" key="3">
    <source>
        <dbReference type="ARBA" id="ARBA00022692"/>
    </source>
</evidence>
<dbReference type="InParanoid" id="A0A1U7SQL1"/>
<comment type="subcellular location">
    <subcellularLocation>
        <location evidence="10">Cell membrane</location>
        <topology evidence="10">Multi-pass membrane protein</topology>
    </subcellularLocation>
    <subcellularLocation>
        <location evidence="2">Membrane</location>
        <topology evidence="2">Multi-pass membrane protein</topology>
    </subcellularLocation>
</comment>